<protein>
    <submittedName>
        <fullName evidence="2">Uncharacterized protein</fullName>
    </submittedName>
</protein>
<organism evidence="1 2">
    <name type="scientific">Romanomermis culicivorax</name>
    <name type="common">Nematode worm</name>
    <dbReference type="NCBI Taxonomy" id="13658"/>
    <lineage>
        <taxon>Eukaryota</taxon>
        <taxon>Metazoa</taxon>
        <taxon>Ecdysozoa</taxon>
        <taxon>Nematoda</taxon>
        <taxon>Enoplea</taxon>
        <taxon>Dorylaimia</taxon>
        <taxon>Mermithida</taxon>
        <taxon>Mermithoidea</taxon>
        <taxon>Mermithidae</taxon>
        <taxon>Romanomermis</taxon>
    </lineage>
</organism>
<accession>A0A915KTY8</accession>
<sequence>MVRIDPKIGLRQLHGIGWTGRILPVGSLSILSLEPNAIFSIVGAGLVGVAPKACGLGDARAVSACGWVEAVGVHLSGLRLVVRALLLVIG</sequence>
<proteinExistence type="predicted"/>
<dbReference type="WBParaSite" id="nRc.2.0.1.t42249-RA">
    <property type="protein sequence ID" value="nRc.2.0.1.t42249-RA"/>
    <property type="gene ID" value="nRc.2.0.1.g42249"/>
</dbReference>
<evidence type="ECO:0000313" key="1">
    <source>
        <dbReference type="Proteomes" id="UP000887565"/>
    </source>
</evidence>
<reference evidence="2" key="1">
    <citation type="submission" date="2022-11" db="UniProtKB">
        <authorList>
            <consortium name="WormBaseParasite"/>
        </authorList>
    </citation>
    <scope>IDENTIFICATION</scope>
</reference>
<keyword evidence="1" id="KW-1185">Reference proteome</keyword>
<name>A0A915KTY8_ROMCU</name>
<evidence type="ECO:0000313" key="2">
    <source>
        <dbReference type="WBParaSite" id="nRc.2.0.1.t42249-RA"/>
    </source>
</evidence>
<dbReference type="Proteomes" id="UP000887565">
    <property type="component" value="Unplaced"/>
</dbReference>
<dbReference type="AlphaFoldDB" id="A0A915KTY8"/>